<sequence length="308" mass="34658">MSLRTLPLKFGLGRVSRSTCLHSRSIASLSAASLPDIPEPIDLPFELAEPKNRTSDDTLVIAHGLFGSKQNWRSLTRAFAQELGMPVYAIDLRNHGTAPHAHPHTYMAMASDVYNFFEQQSFRDKNVHLMGHSMGGKVVMTTALHPRLNRHLKSLISVDMAPAIGKISPEFSKYVNGMIQIESEDTKSKSEADKILSEYEEALPVRQFLLTNSILKDNKVTFRVPLELIKEAIPAIGDFPFQPGEITWNGPTMLVKGTRSKYINRHNIPVAEQFFPNMVLKELDTAHWVHAEKPREFLRLISTFVNSV</sequence>
<reference evidence="4" key="1">
    <citation type="submission" date="2014-08" db="EMBL/GenBank/DDBJ databases">
        <authorList>
            <person name="Sharma Rahul"/>
            <person name="Thines Marco"/>
        </authorList>
    </citation>
    <scope>NUCLEOTIDE SEQUENCE</scope>
</reference>
<dbReference type="PANTHER" id="PTHR46118:SF4">
    <property type="entry name" value="PROTEIN ABHD11"/>
    <property type="match status" value="1"/>
</dbReference>
<dbReference type="PANTHER" id="PTHR46118">
    <property type="entry name" value="PROTEIN ABHD11"/>
    <property type="match status" value="1"/>
</dbReference>
<dbReference type="GO" id="GO:0052689">
    <property type="term" value="F:carboxylic ester hydrolase activity"/>
    <property type="evidence" value="ECO:0007669"/>
    <property type="project" value="TreeGrafter"/>
</dbReference>
<evidence type="ECO:0000256" key="2">
    <source>
        <dbReference type="ARBA" id="ARBA00022801"/>
    </source>
</evidence>
<dbReference type="EMBL" id="LN483157">
    <property type="protein sequence ID" value="CED84045.1"/>
    <property type="molecule type" value="Genomic_DNA"/>
</dbReference>
<evidence type="ECO:0000313" key="4">
    <source>
        <dbReference type="EMBL" id="CED84045.1"/>
    </source>
</evidence>
<dbReference type="GO" id="GO:0005739">
    <property type="term" value="C:mitochondrion"/>
    <property type="evidence" value="ECO:0007669"/>
    <property type="project" value="TreeGrafter"/>
</dbReference>
<protein>
    <submittedName>
        <fullName evidence="4">Predicted alpha/beta hydrolase</fullName>
    </submittedName>
</protein>
<dbReference type="Gene3D" id="3.40.50.1820">
    <property type="entry name" value="alpha/beta hydrolase"/>
    <property type="match status" value="1"/>
</dbReference>
<accession>A0A0F7SU03</accession>
<evidence type="ECO:0000259" key="3">
    <source>
        <dbReference type="Pfam" id="PF00561"/>
    </source>
</evidence>
<dbReference type="SUPFAM" id="SSF53474">
    <property type="entry name" value="alpha/beta-Hydrolases"/>
    <property type="match status" value="1"/>
</dbReference>
<name>A0A0F7SU03_PHARH</name>
<dbReference type="InterPro" id="IPR000073">
    <property type="entry name" value="AB_hydrolase_1"/>
</dbReference>
<dbReference type="FunFam" id="3.40.50.1820:FF:000039">
    <property type="entry name" value="Esterase ybfF"/>
    <property type="match status" value="1"/>
</dbReference>
<organism evidence="4">
    <name type="scientific">Phaffia rhodozyma</name>
    <name type="common">Yeast</name>
    <name type="synonym">Xanthophyllomyces dendrorhous</name>
    <dbReference type="NCBI Taxonomy" id="264483"/>
    <lineage>
        <taxon>Eukaryota</taxon>
        <taxon>Fungi</taxon>
        <taxon>Dikarya</taxon>
        <taxon>Basidiomycota</taxon>
        <taxon>Agaricomycotina</taxon>
        <taxon>Tremellomycetes</taxon>
        <taxon>Cystofilobasidiales</taxon>
        <taxon>Mrakiaceae</taxon>
        <taxon>Phaffia</taxon>
    </lineage>
</organism>
<dbReference type="AlphaFoldDB" id="A0A0F7SU03"/>
<comment type="similarity">
    <text evidence="1">Belongs to the AB hydrolase superfamily.</text>
</comment>
<dbReference type="InterPro" id="IPR029058">
    <property type="entry name" value="AB_hydrolase_fold"/>
</dbReference>
<evidence type="ECO:0000256" key="1">
    <source>
        <dbReference type="ARBA" id="ARBA00008645"/>
    </source>
</evidence>
<dbReference type="Pfam" id="PF00561">
    <property type="entry name" value="Abhydrolase_1"/>
    <property type="match status" value="1"/>
</dbReference>
<keyword evidence="2 4" id="KW-0378">Hydrolase</keyword>
<proteinExistence type="inferred from homology"/>
<feature type="domain" description="AB hydrolase-1" evidence="3">
    <location>
        <begin position="58"/>
        <end position="294"/>
    </location>
</feature>